<evidence type="ECO:0000313" key="4">
    <source>
        <dbReference type="Proteomes" id="UP000280586"/>
    </source>
</evidence>
<dbReference type="Proteomes" id="UP000280586">
    <property type="component" value="Chromosome"/>
</dbReference>
<reference evidence="3" key="2">
    <citation type="submission" date="2022-06" db="EMBL/GenBank/DDBJ databases">
        <authorList>
            <person name="Holder M.E."/>
            <person name="Ajami N.J."/>
            <person name="Petrosino J.F."/>
        </authorList>
    </citation>
    <scope>NUCLEOTIDE SEQUENCE</scope>
    <source>
        <strain evidence="3">RMA 8861</strain>
    </source>
</reference>
<evidence type="ECO:0000313" key="3">
    <source>
        <dbReference type="EMBL" id="USS00748.1"/>
    </source>
</evidence>
<organism evidence="2 4">
    <name type="scientific">Clostridium septicum</name>
    <dbReference type="NCBI Taxonomy" id="1504"/>
    <lineage>
        <taxon>Bacteria</taxon>
        <taxon>Bacillati</taxon>
        <taxon>Bacillota</taxon>
        <taxon>Clostridia</taxon>
        <taxon>Eubacteriales</taxon>
        <taxon>Clostridiaceae</taxon>
        <taxon>Clostridium</taxon>
    </lineage>
</organism>
<proteinExistence type="predicted"/>
<feature type="transmembrane region" description="Helical" evidence="1">
    <location>
        <begin position="6"/>
        <end position="23"/>
    </location>
</feature>
<dbReference type="Proteomes" id="UP001055437">
    <property type="component" value="Chromosome"/>
</dbReference>
<dbReference type="GeneID" id="303560340"/>
<keyword evidence="1" id="KW-0812">Transmembrane</keyword>
<sequence length="101" mass="11298">MRGSTIVMIMASIGFILIGLVILSSKKIKSLMSDVKIYTDTKKFISFNGMFNIGIGVIGLLLGSLDYFYAELSKYIVIVFIIIMVTASLIQNKLSKKYKKF</sequence>
<keyword evidence="1" id="KW-1133">Transmembrane helix</keyword>
<evidence type="ECO:0000256" key="1">
    <source>
        <dbReference type="SAM" id="Phobius"/>
    </source>
</evidence>
<gene>
    <name evidence="2" type="ORF">CP523_06595</name>
    <name evidence="3" type="ORF">NH397_14905</name>
</gene>
<dbReference type="OrthoDB" id="1938859at2"/>
<reference evidence="2 4" key="1">
    <citation type="submission" date="2017-09" db="EMBL/GenBank/DDBJ databases">
        <authorList>
            <person name="Thomas P."/>
            <person name="Seyboldt C."/>
        </authorList>
    </citation>
    <scope>NUCLEOTIDE SEQUENCE [LARGE SCALE GENOMIC DNA]</scope>
    <source>
        <strain evidence="2 4">DSM 7534</strain>
    </source>
</reference>
<evidence type="ECO:0000313" key="5">
    <source>
        <dbReference type="Proteomes" id="UP001055437"/>
    </source>
</evidence>
<dbReference type="EMBL" id="CP023671">
    <property type="protein sequence ID" value="AYE34166.1"/>
    <property type="molecule type" value="Genomic_DNA"/>
</dbReference>
<dbReference type="AlphaFoldDB" id="A0A9N7PIZ5"/>
<keyword evidence="1" id="KW-0472">Membrane</keyword>
<feature type="transmembrane region" description="Helical" evidence="1">
    <location>
        <begin position="44"/>
        <end position="69"/>
    </location>
</feature>
<evidence type="ECO:0000313" key="2">
    <source>
        <dbReference type="EMBL" id="AYE34166.1"/>
    </source>
</evidence>
<dbReference type="RefSeq" id="WP_066677483.1">
    <property type="nucleotide sequence ID" value="NZ_CABMIZ010000027.1"/>
</dbReference>
<protein>
    <recommendedName>
        <fullName evidence="6">DUF3784 domain-containing protein</fullName>
    </recommendedName>
</protein>
<name>A0A9N7PIZ5_CLOSE</name>
<accession>A0A9N7PIZ5</accession>
<evidence type="ECO:0008006" key="6">
    <source>
        <dbReference type="Google" id="ProtNLM"/>
    </source>
</evidence>
<keyword evidence="5" id="KW-1185">Reference proteome</keyword>
<dbReference type="EMBL" id="CP099799">
    <property type="protein sequence ID" value="USS00748.1"/>
    <property type="molecule type" value="Genomic_DNA"/>
</dbReference>
<feature type="transmembrane region" description="Helical" evidence="1">
    <location>
        <begin position="75"/>
        <end position="92"/>
    </location>
</feature>
<dbReference type="KEGG" id="csep:CP523_06595"/>